<evidence type="ECO:0000256" key="2">
    <source>
        <dbReference type="ARBA" id="ARBA00022490"/>
    </source>
</evidence>
<keyword evidence="2 8" id="KW-0963">Cytoplasm</keyword>
<comment type="subcellular location">
    <subcellularLocation>
        <location evidence="1 8">Cytoplasm</location>
        <location evidence="1 8">Cytoskeleton</location>
    </subcellularLocation>
</comment>
<keyword evidence="12" id="KW-1185">Reference proteome</keyword>
<dbReference type="GO" id="GO:0008017">
    <property type="term" value="F:microtubule binding"/>
    <property type="evidence" value="ECO:0007669"/>
    <property type="project" value="UniProtKB-UniRule"/>
</dbReference>
<feature type="domain" description="AAA+ ATPase" evidence="10">
    <location>
        <begin position="325"/>
        <end position="478"/>
    </location>
</feature>
<dbReference type="GO" id="GO:0051013">
    <property type="term" value="P:microtubule severing"/>
    <property type="evidence" value="ECO:0007669"/>
    <property type="project" value="UniProtKB-UniRule"/>
</dbReference>
<evidence type="ECO:0000256" key="4">
    <source>
        <dbReference type="ARBA" id="ARBA00022741"/>
    </source>
</evidence>
<evidence type="ECO:0000256" key="7">
    <source>
        <dbReference type="ARBA" id="ARBA00023235"/>
    </source>
</evidence>
<dbReference type="InterPro" id="IPR050304">
    <property type="entry name" value="MT-severing_AAA_ATPase"/>
</dbReference>
<dbReference type="Pfam" id="PF00004">
    <property type="entry name" value="AAA"/>
    <property type="match status" value="1"/>
</dbReference>
<dbReference type="FunFam" id="3.40.50.300:FF:000159">
    <property type="entry name" value="Katanin p60 ATPase-containing subunit A1"/>
    <property type="match status" value="1"/>
</dbReference>
<evidence type="ECO:0000256" key="1">
    <source>
        <dbReference type="ARBA" id="ARBA00004245"/>
    </source>
</evidence>
<dbReference type="InterPro" id="IPR003959">
    <property type="entry name" value="ATPase_AAA_core"/>
</dbReference>
<dbReference type="Proteomes" id="UP001165160">
    <property type="component" value="Unassembled WGS sequence"/>
</dbReference>
<protein>
    <recommendedName>
        <fullName evidence="8">Katanin p60 ATPase-containing subunit A1</fullName>
        <shortName evidence="8">Katanin p60 subunit A1</shortName>
        <ecNumber evidence="8">5.6.1.1</ecNumber>
    </recommendedName>
    <alternativeName>
        <fullName evidence="8">p60 katanin</fullName>
    </alternativeName>
</protein>
<dbReference type="GO" id="GO:0005524">
    <property type="term" value="F:ATP binding"/>
    <property type="evidence" value="ECO:0007669"/>
    <property type="project" value="UniProtKB-KW"/>
</dbReference>
<feature type="compositionally biased region" description="Basic and acidic residues" evidence="9">
    <location>
        <begin position="243"/>
        <end position="265"/>
    </location>
</feature>
<keyword evidence="3 8" id="KW-0493">Microtubule</keyword>
<feature type="region of interest" description="Disordered" evidence="9">
    <location>
        <begin position="105"/>
        <end position="265"/>
    </location>
</feature>
<dbReference type="GO" id="GO:0008568">
    <property type="term" value="F:microtubule severing ATPase activity"/>
    <property type="evidence" value="ECO:0007669"/>
    <property type="project" value="UniProtKB-EC"/>
</dbReference>
<dbReference type="InterPro" id="IPR003593">
    <property type="entry name" value="AAA+_ATPase"/>
</dbReference>
<dbReference type="Gene3D" id="1.10.8.60">
    <property type="match status" value="1"/>
</dbReference>
<dbReference type="GO" id="GO:0016887">
    <property type="term" value="F:ATP hydrolysis activity"/>
    <property type="evidence" value="ECO:0007669"/>
    <property type="project" value="InterPro"/>
</dbReference>
<keyword evidence="6 8" id="KW-0206">Cytoskeleton</keyword>
<dbReference type="GO" id="GO:0005874">
    <property type="term" value="C:microtubule"/>
    <property type="evidence" value="ECO:0007669"/>
    <property type="project" value="UniProtKB-KW"/>
</dbReference>
<comment type="function">
    <text evidence="8">Severs microtubules in an ATP-dependent manner. Microtubule severing may promote rapid reorganization of cellular microtubule arrays.</text>
</comment>
<dbReference type="InterPro" id="IPR041569">
    <property type="entry name" value="AAA_lid_3"/>
</dbReference>
<comment type="similarity">
    <text evidence="8">Belongs to the AAA ATPase family. Katanin p60 subunit A1 subfamily.</text>
</comment>
<keyword evidence="5 8" id="KW-0067">ATP-binding</keyword>
<feature type="binding site" evidence="8">
    <location>
        <begin position="333"/>
        <end position="340"/>
    </location>
    <ligand>
        <name>ATP</name>
        <dbReference type="ChEBI" id="CHEBI:30616"/>
    </ligand>
</feature>
<evidence type="ECO:0000256" key="3">
    <source>
        <dbReference type="ARBA" id="ARBA00022701"/>
    </source>
</evidence>
<dbReference type="InterPro" id="IPR015415">
    <property type="entry name" value="Spast_Vps4_C"/>
</dbReference>
<evidence type="ECO:0000259" key="10">
    <source>
        <dbReference type="SMART" id="SM00382"/>
    </source>
</evidence>
<dbReference type="InterPro" id="IPR028596">
    <property type="entry name" value="KATNA1"/>
</dbReference>
<evidence type="ECO:0000313" key="12">
    <source>
        <dbReference type="Proteomes" id="UP001165160"/>
    </source>
</evidence>
<dbReference type="PROSITE" id="PS00674">
    <property type="entry name" value="AAA"/>
    <property type="match status" value="1"/>
</dbReference>
<dbReference type="InterPro" id="IPR027417">
    <property type="entry name" value="P-loop_NTPase"/>
</dbReference>
<gene>
    <name evidence="8" type="primary">KATNA1</name>
    <name evidence="11" type="ORF">TrVE_jg14384</name>
</gene>
<name>A0A9W7CBD3_9STRA</name>
<dbReference type="InterPro" id="IPR003960">
    <property type="entry name" value="ATPase_AAA_CS"/>
</dbReference>
<dbReference type="EMBL" id="BRXX01000355">
    <property type="protein sequence ID" value="GMI06812.1"/>
    <property type="molecule type" value="Genomic_DNA"/>
</dbReference>
<accession>A0A9W7CBD3</accession>
<dbReference type="Gene3D" id="3.40.50.300">
    <property type="entry name" value="P-loop containing nucleotide triphosphate hydrolases"/>
    <property type="match status" value="1"/>
</dbReference>
<dbReference type="Pfam" id="PF09336">
    <property type="entry name" value="Vps4_C"/>
    <property type="match status" value="1"/>
</dbReference>
<dbReference type="SUPFAM" id="SSF52540">
    <property type="entry name" value="P-loop containing nucleoside triphosphate hydrolases"/>
    <property type="match status" value="1"/>
</dbReference>
<evidence type="ECO:0000256" key="8">
    <source>
        <dbReference type="HAMAP-Rule" id="MF_03023"/>
    </source>
</evidence>
<dbReference type="SMART" id="SM00382">
    <property type="entry name" value="AAA"/>
    <property type="match status" value="1"/>
</dbReference>
<sequence length="594" mass="65629">MPFPDSDPASADLTYILPLVSQFRSLAKKTKYDESLKILQASVLAPLSTSINQWTEIVNAAKEGEKKSLECKAIKGRIKKWKKVIRELKEEEKLIVELWEMGKGAESKEESKHVAPSPISLLPSSNFGRAAVPPVGQAKSTTDDPDVWPPPTAPAPSNRLPAWANRGSNVSEQNNNARLARPKVDHHANNNNRNSRQPASRGNYDGARRNSRERLGIDNRDNKQRVASRNAGPGGKPRSNSRNRREPASQPASKEDKKHLYSQKAKDEGWADVELIEGVERDIVETGVSVSWDDIADLNTPKQLLQEAVVLPLWMPDYFKGIRRPWKGVLMFGPPGTGKTMLAKAVATECQTTFFNVSASTLSSKYRGESEKLVRILFEMARFHGPSTIFFDEVDSIAGSRGGGNEHEASRRVKTELMVQMDGVAVSEEKSEGEEKSEAVVGPNSNTVIVLAATNTPWDLDEALRRRLEKRVYIPLPSAIGRKELFKINMKGCEISDDVDTDVLAEMTDGYSGADIANVARDAAMMSVRRLMDAARKLGLAGPDMQKYLAENKEEMGGAVTQTDFCESLKKVGKSVGESDLERYAKWFEDFGSA</sequence>
<comment type="catalytic activity">
    <reaction evidence="8">
        <text>n ATP + n H2O + a microtubule = n ADP + n phosphate + (n+1) alpha/beta tubulin heterodimers.</text>
        <dbReference type="EC" id="5.6.1.1"/>
    </reaction>
</comment>
<dbReference type="PANTHER" id="PTHR23074:SF19">
    <property type="entry name" value="KATANIN P60 ATPASE-CONTAINING SUBUNIT A1"/>
    <property type="match status" value="1"/>
</dbReference>
<evidence type="ECO:0000256" key="9">
    <source>
        <dbReference type="SAM" id="MobiDB-lite"/>
    </source>
</evidence>
<dbReference type="HAMAP" id="MF_03023">
    <property type="entry name" value="Katanin_p60_A1"/>
    <property type="match status" value="1"/>
</dbReference>
<feature type="compositionally biased region" description="Polar residues" evidence="9">
    <location>
        <begin position="189"/>
        <end position="200"/>
    </location>
</feature>
<comment type="caution">
    <text evidence="11">The sequence shown here is derived from an EMBL/GenBank/DDBJ whole genome shotgun (WGS) entry which is preliminary data.</text>
</comment>
<evidence type="ECO:0000313" key="11">
    <source>
        <dbReference type="EMBL" id="GMI06812.1"/>
    </source>
</evidence>
<evidence type="ECO:0000256" key="6">
    <source>
        <dbReference type="ARBA" id="ARBA00023212"/>
    </source>
</evidence>
<proteinExistence type="inferred from homology"/>
<dbReference type="EC" id="5.6.1.1" evidence="8"/>
<feature type="compositionally biased region" description="Basic and acidic residues" evidence="9">
    <location>
        <begin position="206"/>
        <end position="224"/>
    </location>
</feature>
<dbReference type="PANTHER" id="PTHR23074">
    <property type="entry name" value="AAA DOMAIN-CONTAINING"/>
    <property type="match status" value="1"/>
</dbReference>
<evidence type="ECO:0000256" key="5">
    <source>
        <dbReference type="ARBA" id="ARBA00022840"/>
    </source>
</evidence>
<dbReference type="AlphaFoldDB" id="A0A9W7CBD3"/>
<dbReference type="Pfam" id="PF17862">
    <property type="entry name" value="AAA_lid_3"/>
    <property type="match status" value="1"/>
</dbReference>
<organism evidence="11 12">
    <name type="scientific">Triparma verrucosa</name>
    <dbReference type="NCBI Taxonomy" id="1606542"/>
    <lineage>
        <taxon>Eukaryota</taxon>
        <taxon>Sar</taxon>
        <taxon>Stramenopiles</taxon>
        <taxon>Ochrophyta</taxon>
        <taxon>Bolidophyceae</taxon>
        <taxon>Parmales</taxon>
        <taxon>Triparmaceae</taxon>
        <taxon>Triparma</taxon>
    </lineage>
</organism>
<dbReference type="GO" id="GO:0005737">
    <property type="term" value="C:cytoplasm"/>
    <property type="evidence" value="ECO:0007669"/>
    <property type="project" value="UniProtKB-UniRule"/>
</dbReference>
<keyword evidence="4 8" id="KW-0547">Nucleotide-binding</keyword>
<reference evidence="12" key="1">
    <citation type="journal article" date="2023" name="Commun. Biol.">
        <title>Genome analysis of Parmales, the sister group of diatoms, reveals the evolutionary specialization of diatoms from phago-mixotrophs to photoautotrophs.</title>
        <authorList>
            <person name="Ban H."/>
            <person name="Sato S."/>
            <person name="Yoshikawa S."/>
            <person name="Yamada K."/>
            <person name="Nakamura Y."/>
            <person name="Ichinomiya M."/>
            <person name="Sato N."/>
            <person name="Blanc-Mathieu R."/>
            <person name="Endo H."/>
            <person name="Kuwata A."/>
            <person name="Ogata H."/>
        </authorList>
    </citation>
    <scope>NUCLEOTIDE SEQUENCE [LARGE SCALE GENOMIC DNA]</scope>
    <source>
        <strain evidence="12">NIES 3699</strain>
    </source>
</reference>
<keyword evidence="7 8" id="KW-0413">Isomerase</keyword>
<feature type="compositionally biased region" description="Polar residues" evidence="9">
    <location>
        <begin position="166"/>
        <end position="177"/>
    </location>
</feature>